<organism evidence="1 2">
    <name type="scientific">Pedobacter cryotolerans</name>
    <dbReference type="NCBI Taxonomy" id="2571270"/>
    <lineage>
        <taxon>Bacteria</taxon>
        <taxon>Pseudomonadati</taxon>
        <taxon>Bacteroidota</taxon>
        <taxon>Sphingobacteriia</taxon>
        <taxon>Sphingobacteriales</taxon>
        <taxon>Sphingobacteriaceae</taxon>
        <taxon>Pedobacter</taxon>
    </lineage>
</organism>
<sequence>MKKSILTIAGLSFLIISCSSPEKKAKKLIQDHLSKNMNDFKSYEPVEFSKLDSSFSTYERRTMDLDIDTVVTDDLNSAYEKEDKFNAQEDINEKNFKPVFIGWRMNHQFRGKNAFGAMVLSDYNFQFDKDLTKIIESTDRIAATEEMERQFEESKREVDRLLDRNY</sequence>
<dbReference type="OrthoDB" id="799204at2"/>
<dbReference type="PROSITE" id="PS51257">
    <property type="entry name" value="PROKAR_LIPOPROTEIN"/>
    <property type="match status" value="1"/>
</dbReference>
<reference evidence="1 2" key="1">
    <citation type="submission" date="2019-04" db="EMBL/GenBank/DDBJ databases">
        <title>Pedobacter sp. AR-2-6 sp. nov., isolated from Arctic soil.</title>
        <authorList>
            <person name="Dahal R.H."/>
            <person name="Kim D.-U."/>
        </authorList>
    </citation>
    <scope>NUCLEOTIDE SEQUENCE [LARGE SCALE GENOMIC DNA]</scope>
    <source>
        <strain evidence="1 2">AR-2-6</strain>
    </source>
</reference>
<keyword evidence="2" id="KW-1185">Reference proteome</keyword>
<dbReference type="EMBL" id="SWBO01000004">
    <property type="protein sequence ID" value="TKC01226.1"/>
    <property type="molecule type" value="Genomic_DNA"/>
</dbReference>
<protein>
    <recommendedName>
        <fullName evidence="3">Lipoprotein</fullName>
    </recommendedName>
</protein>
<evidence type="ECO:0000313" key="1">
    <source>
        <dbReference type="EMBL" id="TKC01226.1"/>
    </source>
</evidence>
<evidence type="ECO:0000313" key="2">
    <source>
        <dbReference type="Proteomes" id="UP000310477"/>
    </source>
</evidence>
<dbReference type="Proteomes" id="UP000310477">
    <property type="component" value="Unassembled WGS sequence"/>
</dbReference>
<dbReference type="RefSeq" id="WP_136876408.1">
    <property type="nucleotide sequence ID" value="NZ_SWBO01000004.1"/>
</dbReference>
<name>A0A4U1C913_9SPHI</name>
<dbReference type="AlphaFoldDB" id="A0A4U1C913"/>
<comment type="caution">
    <text evidence="1">The sequence shown here is derived from an EMBL/GenBank/DDBJ whole genome shotgun (WGS) entry which is preliminary data.</text>
</comment>
<accession>A0A4U1C913</accession>
<proteinExistence type="predicted"/>
<evidence type="ECO:0008006" key="3">
    <source>
        <dbReference type="Google" id="ProtNLM"/>
    </source>
</evidence>
<gene>
    <name evidence="1" type="ORF">FA045_08250</name>
</gene>